<dbReference type="RefSeq" id="XP_012212629.1">
    <property type="nucleotide sequence ID" value="XM_012357239.1"/>
</dbReference>
<protein>
    <submittedName>
        <fullName evidence="2">Uncharacterized protein</fullName>
    </submittedName>
</protein>
<proteinExistence type="predicted"/>
<dbReference type="AlphaFoldDB" id="A0A067BE87"/>
<feature type="non-terminal residue" evidence="2">
    <location>
        <position position="187"/>
    </location>
</feature>
<dbReference type="EMBL" id="KK583994">
    <property type="protein sequence ID" value="KDO16664.1"/>
    <property type="molecule type" value="Genomic_DNA"/>
</dbReference>
<evidence type="ECO:0000313" key="2">
    <source>
        <dbReference type="EMBL" id="KDO16664.1"/>
    </source>
</evidence>
<evidence type="ECO:0000313" key="3">
    <source>
        <dbReference type="Proteomes" id="UP000030745"/>
    </source>
</evidence>
<organism evidence="2 3">
    <name type="scientific">Saprolegnia parasitica (strain CBS 223.65)</name>
    <dbReference type="NCBI Taxonomy" id="695850"/>
    <lineage>
        <taxon>Eukaryota</taxon>
        <taxon>Sar</taxon>
        <taxon>Stramenopiles</taxon>
        <taxon>Oomycota</taxon>
        <taxon>Saprolegniomycetes</taxon>
        <taxon>Saprolegniales</taxon>
        <taxon>Saprolegniaceae</taxon>
        <taxon>Saprolegnia</taxon>
    </lineage>
</organism>
<keyword evidence="3" id="KW-1185">Reference proteome</keyword>
<dbReference type="Proteomes" id="UP000030745">
    <property type="component" value="Unassembled WGS sequence"/>
</dbReference>
<reference evidence="2 3" key="1">
    <citation type="journal article" date="2013" name="PLoS Genet.">
        <title>Distinctive expansion of potential virulence genes in the genome of the oomycete fish pathogen Saprolegnia parasitica.</title>
        <authorList>
            <person name="Jiang R.H."/>
            <person name="de Bruijn I."/>
            <person name="Haas B.J."/>
            <person name="Belmonte R."/>
            <person name="Lobach L."/>
            <person name="Christie J."/>
            <person name="van den Ackerveken G."/>
            <person name="Bottin A."/>
            <person name="Bulone V."/>
            <person name="Diaz-Moreno S.M."/>
            <person name="Dumas B."/>
            <person name="Fan L."/>
            <person name="Gaulin E."/>
            <person name="Govers F."/>
            <person name="Grenville-Briggs L.J."/>
            <person name="Horner N.R."/>
            <person name="Levin J.Z."/>
            <person name="Mammella M."/>
            <person name="Meijer H.J."/>
            <person name="Morris P."/>
            <person name="Nusbaum C."/>
            <person name="Oome S."/>
            <person name="Phillips A.J."/>
            <person name="van Rooyen D."/>
            <person name="Rzeszutek E."/>
            <person name="Saraiva M."/>
            <person name="Secombes C.J."/>
            <person name="Seidl M.F."/>
            <person name="Snel B."/>
            <person name="Stassen J.H."/>
            <person name="Sykes S."/>
            <person name="Tripathy S."/>
            <person name="van den Berg H."/>
            <person name="Vega-Arreguin J.C."/>
            <person name="Wawra S."/>
            <person name="Young S.K."/>
            <person name="Zeng Q."/>
            <person name="Dieguez-Uribeondo J."/>
            <person name="Russ C."/>
            <person name="Tyler B.M."/>
            <person name="van West P."/>
        </authorList>
    </citation>
    <scope>NUCLEOTIDE SEQUENCE [LARGE SCALE GENOMIC DNA]</scope>
    <source>
        <strain evidence="2 3">CBS 223.65</strain>
    </source>
</reference>
<dbReference type="KEGG" id="spar:SPRG_17841"/>
<dbReference type="GeneID" id="24139369"/>
<name>A0A067BE87_SAPPC</name>
<sequence length="187" mass="20941">MGNLTRVIARSTTGGLDNSSDDDQAGDKELSDAGDDSSDSGSEEDGSKKFKTVAFASSMASALRKLSRHAVNKGFDYKYRYESSRVAGWVRVFACITHVKCPYECALVQRRDCYYIEERGKHSAAEDEETRRHGIHPSLLPRVDDLARSGLQPAPLLRELKRAYKRDPAMLQRLPTRLQLSNRAAYL</sequence>
<feature type="compositionally biased region" description="Acidic residues" evidence="1">
    <location>
        <begin position="32"/>
        <end position="44"/>
    </location>
</feature>
<accession>A0A067BE87</accession>
<gene>
    <name evidence="2" type="ORF">SPRG_17841</name>
</gene>
<feature type="region of interest" description="Disordered" evidence="1">
    <location>
        <begin position="10"/>
        <end position="47"/>
    </location>
</feature>
<evidence type="ECO:0000256" key="1">
    <source>
        <dbReference type="SAM" id="MobiDB-lite"/>
    </source>
</evidence>
<dbReference type="VEuPathDB" id="FungiDB:SPRG_17841"/>